<evidence type="ECO:0000256" key="6">
    <source>
        <dbReference type="SAM" id="MobiDB-lite"/>
    </source>
</evidence>
<dbReference type="PANTHER" id="PTHR22906">
    <property type="entry name" value="PROPERDIN"/>
    <property type="match status" value="1"/>
</dbReference>
<dbReference type="PROSITE" id="PS51212">
    <property type="entry name" value="WSC"/>
    <property type="match status" value="1"/>
</dbReference>
<keyword evidence="11" id="KW-1185">Reference proteome</keyword>
<feature type="domain" description="WSC" evidence="9">
    <location>
        <begin position="22"/>
        <end position="117"/>
    </location>
</feature>
<evidence type="ECO:0000256" key="3">
    <source>
        <dbReference type="ARBA" id="ARBA00022729"/>
    </source>
</evidence>
<dbReference type="InterPro" id="IPR000884">
    <property type="entry name" value="TSP1_rpt"/>
</dbReference>
<keyword evidence="7" id="KW-0812">Transmembrane</keyword>
<feature type="signal peptide" evidence="8">
    <location>
        <begin position="1"/>
        <end position="18"/>
    </location>
</feature>
<feature type="compositionally biased region" description="Polar residues" evidence="6">
    <location>
        <begin position="416"/>
        <end position="441"/>
    </location>
</feature>
<sequence>MKSLFTILTILTSNLSVATPTFPQYIGCFVCVGRSSGSFQHLSNKLNNNVIRLSDCLQSCALTGKILAAISYGRYCSCISKKTLDNCLTVKDVECSSQCVNKERCGSKERYSIYKLLLDKFDWGEWNVWEGCSVDCGGGTEIRRKSCRNPDKCSGKELTEVRECNTFFCQASEIINNKGARKKTEKYLNVWSKWSSWSVCSQSCNGSERIRKRHCYRPPCRGFQTVVRICSRVKCRPELGWSQWTAWSNCSSNSDVESSKRHRQCNLPKYIDSRKVCMGTIEEYKQCFKTKNCPINSSFIRGHDSIKTLQSNKRDLIHVDLHATHKSLMNKKMLDLIAYLLFIAILFICSFFVLFSYAKRFFCIINRSSEEGKNLKPNKSDYRENPENRERLFANEEILKQKLATIAETTDEESSNSKSALNVNQQSSRPNSSLPPLQGQYSMYLDPNVERNPQENCCEIDIQTVSDRLFRSTQLTDKSSGKCSSLRTDSSLELSCDKYINEAESPLKYHQLNNQLKEEKLKSIKQSRSKELYAKRAFAEETDLDYIKDEYEPYSANFSRRDGPFLNRLFASEQDAEGENQSSLLCPSNPELDQTNFNRKASAQQHESPAYNNPPQTQIYIKNDQLKDSQLNFAKKYSGIYPGLPKLINLDFTNDKQIGNKSKTAKIDSKIVGLEAQKKPSKENLEKCTRRNLIDSSKEITIPHLSCDWNRKLSISDSRNEFFVNQRPGFKLIESRIKSTGRTLKINDTKTRNRMTISTQTKRKHWLEEGSMNQVSSISNRGIENQLSVDTTPDSWDNKSLNRVKVIPVANGPLHHLNFEIPEHQSSTDLALTETCKNLQSLTELLEKEISLNRLKERCDLSTISREHLETMKAKKVQEENGRIQDFIEEKNSISIDLKRELSAFR</sequence>
<reference evidence="10 11" key="1">
    <citation type="submission" date="2020-08" db="EMBL/GenBank/DDBJ databases">
        <authorList>
            <person name="Hejnol A."/>
        </authorList>
    </citation>
    <scope>NUCLEOTIDE SEQUENCE [LARGE SCALE GENOMIC DNA]</scope>
</reference>
<proteinExistence type="predicted"/>
<protein>
    <submittedName>
        <fullName evidence="10">DgyrCDS8810</fullName>
    </submittedName>
</protein>
<dbReference type="Pfam" id="PF00090">
    <property type="entry name" value="TSP_1"/>
    <property type="match status" value="3"/>
</dbReference>
<evidence type="ECO:0000256" key="2">
    <source>
        <dbReference type="ARBA" id="ARBA00022525"/>
    </source>
</evidence>
<evidence type="ECO:0000256" key="4">
    <source>
        <dbReference type="ARBA" id="ARBA00022737"/>
    </source>
</evidence>
<dbReference type="Gene3D" id="2.20.100.10">
    <property type="entry name" value="Thrombospondin type-1 (TSP1) repeat"/>
    <property type="match status" value="3"/>
</dbReference>
<evidence type="ECO:0000313" key="10">
    <source>
        <dbReference type="EMBL" id="CAD5120238.1"/>
    </source>
</evidence>
<feature type="transmembrane region" description="Helical" evidence="7">
    <location>
        <begin position="336"/>
        <end position="358"/>
    </location>
</feature>
<gene>
    <name evidence="10" type="ORF">DGYR_LOCUS8356</name>
</gene>
<evidence type="ECO:0000259" key="9">
    <source>
        <dbReference type="PROSITE" id="PS51212"/>
    </source>
</evidence>
<comment type="subcellular location">
    <subcellularLocation>
        <location evidence="1">Secreted</location>
    </subcellularLocation>
</comment>
<feature type="region of interest" description="Disordered" evidence="6">
    <location>
        <begin position="409"/>
        <end position="443"/>
    </location>
</feature>
<dbReference type="EMBL" id="CAJFCJ010000012">
    <property type="protein sequence ID" value="CAD5120238.1"/>
    <property type="molecule type" value="Genomic_DNA"/>
</dbReference>
<dbReference type="SMART" id="SM00209">
    <property type="entry name" value="TSP1"/>
    <property type="match status" value="3"/>
</dbReference>
<accession>A0A7I8VWC8</accession>
<dbReference type="OrthoDB" id="446173at2759"/>
<dbReference type="PROSITE" id="PS50092">
    <property type="entry name" value="TSP1"/>
    <property type="match status" value="3"/>
</dbReference>
<dbReference type="InterPro" id="IPR052065">
    <property type="entry name" value="Compl_asym_regulator"/>
</dbReference>
<keyword evidence="5" id="KW-1015">Disulfide bond</keyword>
<comment type="caution">
    <text evidence="10">The sequence shown here is derived from an EMBL/GenBank/DDBJ whole genome shotgun (WGS) entry which is preliminary data.</text>
</comment>
<keyword evidence="7" id="KW-1133">Transmembrane helix</keyword>
<keyword evidence="4" id="KW-0677">Repeat</keyword>
<dbReference type="SUPFAM" id="SSF82895">
    <property type="entry name" value="TSP-1 type 1 repeat"/>
    <property type="match status" value="3"/>
</dbReference>
<evidence type="ECO:0000256" key="7">
    <source>
        <dbReference type="SAM" id="Phobius"/>
    </source>
</evidence>
<name>A0A7I8VWC8_9ANNE</name>
<evidence type="ECO:0000313" key="11">
    <source>
        <dbReference type="Proteomes" id="UP000549394"/>
    </source>
</evidence>
<dbReference type="InterPro" id="IPR002889">
    <property type="entry name" value="WSC_carb-bd"/>
</dbReference>
<keyword evidence="7" id="KW-0472">Membrane</keyword>
<keyword evidence="3 8" id="KW-0732">Signal</keyword>
<feature type="chain" id="PRO_5029507170" evidence="8">
    <location>
        <begin position="19"/>
        <end position="906"/>
    </location>
</feature>
<evidence type="ECO:0000256" key="5">
    <source>
        <dbReference type="ARBA" id="ARBA00023157"/>
    </source>
</evidence>
<evidence type="ECO:0000256" key="8">
    <source>
        <dbReference type="SAM" id="SignalP"/>
    </source>
</evidence>
<dbReference type="InterPro" id="IPR036383">
    <property type="entry name" value="TSP1_rpt_sf"/>
</dbReference>
<evidence type="ECO:0000256" key="1">
    <source>
        <dbReference type="ARBA" id="ARBA00004613"/>
    </source>
</evidence>
<organism evidence="10 11">
    <name type="scientific">Dimorphilus gyrociliatus</name>
    <dbReference type="NCBI Taxonomy" id="2664684"/>
    <lineage>
        <taxon>Eukaryota</taxon>
        <taxon>Metazoa</taxon>
        <taxon>Spiralia</taxon>
        <taxon>Lophotrochozoa</taxon>
        <taxon>Annelida</taxon>
        <taxon>Polychaeta</taxon>
        <taxon>Polychaeta incertae sedis</taxon>
        <taxon>Dinophilidae</taxon>
        <taxon>Dimorphilus</taxon>
    </lineage>
</organism>
<dbReference type="PANTHER" id="PTHR22906:SF43">
    <property type="entry name" value="PROPERDIN"/>
    <property type="match status" value="1"/>
</dbReference>
<dbReference type="AlphaFoldDB" id="A0A7I8VWC8"/>
<dbReference type="Proteomes" id="UP000549394">
    <property type="component" value="Unassembled WGS sequence"/>
</dbReference>
<keyword evidence="2" id="KW-0964">Secreted</keyword>